<proteinExistence type="inferred from homology"/>
<keyword evidence="3 12" id="KW-0436">Ligase</keyword>
<dbReference type="EMBL" id="JAVRRA010008275">
    <property type="protein sequence ID" value="KAK5257188.1"/>
    <property type="molecule type" value="Genomic_DNA"/>
</dbReference>
<protein>
    <recommendedName>
        <fullName evidence="2">threonine--tRNA ligase</fullName>
        <ecNumber evidence="2">6.1.1.3</ecNumber>
    </recommendedName>
    <alternativeName>
        <fullName evidence="8">Threonyl-tRNA synthetase</fullName>
    </alternativeName>
</protein>
<keyword evidence="7" id="KW-0030">Aminoacyl-tRNA synthetase</keyword>
<reference evidence="12 13" key="1">
    <citation type="submission" date="2023-08" db="EMBL/GenBank/DDBJ databases">
        <title>Black Yeasts Isolated from many extreme environments.</title>
        <authorList>
            <person name="Coleine C."/>
            <person name="Stajich J.E."/>
            <person name="Selbmann L."/>
        </authorList>
    </citation>
    <scope>NUCLEOTIDE SEQUENCE [LARGE SCALE GENOMIC DNA]</scope>
    <source>
        <strain evidence="12 13">CCFEE 536</strain>
    </source>
</reference>
<feature type="compositionally biased region" description="Polar residues" evidence="10">
    <location>
        <begin position="389"/>
        <end position="399"/>
    </location>
</feature>
<evidence type="ECO:0000313" key="12">
    <source>
        <dbReference type="EMBL" id="KAK5257188.1"/>
    </source>
</evidence>
<evidence type="ECO:0000256" key="8">
    <source>
        <dbReference type="ARBA" id="ARBA00031900"/>
    </source>
</evidence>
<evidence type="ECO:0000313" key="13">
    <source>
        <dbReference type="Proteomes" id="UP001357485"/>
    </source>
</evidence>
<dbReference type="PROSITE" id="PS50862">
    <property type="entry name" value="AA_TRNA_LIGASE_II"/>
    <property type="match status" value="1"/>
</dbReference>
<evidence type="ECO:0000256" key="3">
    <source>
        <dbReference type="ARBA" id="ARBA00022598"/>
    </source>
</evidence>
<dbReference type="PANTHER" id="PTHR11451">
    <property type="entry name" value="THREONINE-TRNA LIGASE"/>
    <property type="match status" value="1"/>
</dbReference>
<dbReference type="SUPFAM" id="SSF55681">
    <property type="entry name" value="Class II aaRS and biotin synthetases"/>
    <property type="match status" value="1"/>
</dbReference>
<dbReference type="InterPro" id="IPR036621">
    <property type="entry name" value="Anticodon-bd_dom_sf"/>
</dbReference>
<evidence type="ECO:0000256" key="10">
    <source>
        <dbReference type="SAM" id="MobiDB-lite"/>
    </source>
</evidence>
<dbReference type="InterPro" id="IPR006195">
    <property type="entry name" value="aa-tRNA-synth_II"/>
</dbReference>
<dbReference type="Pfam" id="PF00587">
    <property type="entry name" value="tRNA-synt_2b"/>
    <property type="match status" value="1"/>
</dbReference>
<dbReference type="Proteomes" id="UP001357485">
    <property type="component" value="Unassembled WGS sequence"/>
</dbReference>
<sequence>MPADEMCTLGQRYTFEAAPAPHYTLHRRRDHRELGIAQQLFTTSPYSPGSPLFQPNGAYVFNKLASFLRAQYPTYGFREVITPNIYKKSLWETSGHWENYADDMFSVTGRGASGQKEGAEIGEDEEFGLKPMNCPGHCLLFASEKRSYRDLPIRFADFSALHRNEVSGSLSGLTRVRRFHQDDGHIFCRPSQILQEISKTLQFVGMVYDTFSLGPYKLVLSTRPKDHYIGTSEEWDRAEGQLKQALEEQALAGRQWSINEGDGAFYGPKIDIILKDSDGKEHQTATIQLDFQLPQRFNLEYQAPAPEYERRGETTTDKALLDTSGPVTPVIVHRAILGSLERFMALLVEHYAGRWPCWLSPRPAIILTVNDDPAVTAYAEAVRIELSGRAQTPQSSSHNKALPQQPGFTELPIDIDTSARSLGRKVHEAKEKKYNHIVVVGPKDVEADTVQVELQAQPDREVALTTLKQVIGVMKDQLPTEGKPLKLEMKRTQALQYLQELVKNFA</sequence>
<gene>
    <name evidence="12" type="primary">MST1</name>
    <name evidence="12" type="ORF">LTR16_001356</name>
</gene>
<evidence type="ECO:0000256" key="7">
    <source>
        <dbReference type="ARBA" id="ARBA00023146"/>
    </source>
</evidence>
<evidence type="ECO:0000256" key="1">
    <source>
        <dbReference type="ARBA" id="ARBA00008226"/>
    </source>
</evidence>
<evidence type="ECO:0000256" key="4">
    <source>
        <dbReference type="ARBA" id="ARBA00022741"/>
    </source>
</evidence>
<dbReference type="InterPro" id="IPR002320">
    <property type="entry name" value="Thr-tRNA-ligase_IIa"/>
</dbReference>
<accession>A0ABR0LZM0</accession>
<dbReference type="PRINTS" id="PR01047">
    <property type="entry name" value="TRNASYNTHTHR"/>
</dbReference>
<dbReference type="GO" id="GO:0004829">
    <property type="term" value="F:threonine-tRNA ligase activity"/>
    <property type="evidence" value="ECO:0007669"/>
    <property type="project" value="UniProtKB-EC"/>
</dbReference>
<dbReference type="CDD" id="cd00771">
    <property type="entry name" value="ThrRS_core"/>
    <property type="match status" value="1"/>
</dbReference>
<evidence type="ECO:0000256" key="9">
    <source>
        <dbReference type="ARBA" id="ARBA00049515"/>
    </source>
</evidence>
<dbReference type="Pfam" id="PF03129">
    <property type="entry name" value="HGTP_anticodon"/>
    <property type="match status" value="1"/>
</dbReference>
<dbReference type="InterPro" id="IPR045864">
    <property type="entry name" value="aa-tRNA-synth_II/BPL/LPL"/>
</dbReference>
<dbReference type="EC" id="6.1.1.3" evidence="2"/>
<keyword evidence="13" id="KW-1185">Reference proteome</keyword>
<evidence type="ECO:0000259" key="11">
    <source>
        <dbReference type="PROSITE" id="PS50862"/>
    </source>
</evidence>
<dbReference type="PANTHER" id="PTHR11451:SF50">
    <property type="entry name" value="THREONINE--TRNA LIGASE, MITOCHONDRIAL"/>
    <property type="match status" value="1"/>
</dbReference>
<comment type="caution">
    <text evidence="12">The sequence shown here is derived from an EMBL/GenBank/DDBJ whole genome shotgun (WGS) entry which is preliminary data.</text>
</comment>
<evidence type="ECO:0000256" key="5">
    <source>
        <dbReference type="ARBA" id="ARBA00022840"/>
    </source>
</evidence>
<feature type="region of interest" description="Disordered" evidence="10">
    <location>
        <begin position="389"/>
        <end position="411"/>
    </location>
</feature>
<dbReference type="Gene3D" id="3.30.930.10">
    <property type="entry name" value="Bira Bifunctional Protein, Domain 2"/>
    <property type="match status" value="1"/>
</dbReference>
<keyword evidence="6" id="KW-0648">Protein biosynthesis</keyword>
<comment type="similarity">
    <text evidence="1">Belongs to the class-II aminoacyl-tRNA synthetase family.</text>
</comment>
<keyword evidence="4" id="KW-0547">Nucleotide-binding</keyword>
<dbReference type="Gene3D" id="3.40.50.800">
    <property type="entry name" value="Anticodon-binding domain"/>
    <property type="match status" value="1"/>
</dbReference>
<dbReference type="NCBIfam" id="TIGR00418">
    <property type="entry name" value="thrS"/>
    <property type="match status" value="1"/>
</dbReference>
<organism evidence="12 13">
    <name type="scientific">Cryomyces antarcticus</name>
    <dbReference type="NCBI Taxonomy" id="329879"/>
    <lineage>
        <taxon>Eukaryota</taxon>
        <taxon>Fungi</taxon>
        <taxon>Dikarya</taxon>
        <taxon>Ascomycota</taxon>
        <taxon>Pezizomycotina</taxon>
        <taxon>Dothideomycetes</taxon>
        <taxon>Dothideomycetes incertae sedis</taxon>
        <taxon>Cryomyces</taxon>
    </lineage>
</organism>
<keyword evidence="5" id="KW-0067">ATP-binding</keyword>
<name>A0ABR0LZM0_9PEZI</name>
<evidence type="ECO:0000256" key="6">
    <source>
        <dbReference type="ARBA" id="ARBA00022917"/>
    </source>
</evidence>
<dbReference type="SUPFAM" id="SSF52954">
    <property type="entry name" value="Class II aaRS ABD-related"/>
    <property type="match status" value="1"/>
</dbReference>
<dbReference type="InterPro" id="IPR004154">
    <property type="entry name" value="Anticodon-bd"/>
</dbReference>
<dbReference type="InterPro" id="IPR002314">
    <property type="entry name" value="aa-tRNA-synt_IIb"/>
</dbReference>
<comment type="catalytic activity">
    <reaction evidence="9">
        <text>tRNA(Thr) + L-threonine + ATP = L-threonyl-tRNA(Thr) + AMP + diphosphate + H(+)</text>
        <dbReference type="Rhea" id="RHEA:24624"/>
        <dbReference type="Rhea" id="RHEA-COMP:9670"/>
        <dbReference type="Rhea" id="RHEA-COMP:9704"/>
        <dbReference type="ChEBI" id="CHEBI:15378"/>
        <dbReference type="ChEBI" id="CHEBI:30616"/>
        <dbReference type="ChEBI" id="CHEBI:33019"/>
        <dbReference type="ChEBI" id="CHEBI:57926"/>
        <dbReference type="ChEBI" id="CHEBI:78442"/>
        <dbReference type="ChEBI" id="CHEBI:78534"/>
        <dbReference type="ChEBI" id="CHEBI:456215"/>
        <dbReference type="EC" id="6.1.1.3"/>
    </reaction>
</comment>
<evidence type="ECO:0000256" key="2">
    <source>
        <dbReference type="ARBA" id="ARBA00013163"/>
    </source>
</evidence>
<feature type="domain" description="Aminoacyl-transfer RNA synthetases class-II family profile" evidence="11">
    <location>
        <begin position="55"/>
        <end position="356"/>
    </location>
</feature>
<dbReference type="InterPro" id="IPR033728">
    <property type="entry name" value="ThrRS_core"/>
</dbReference>